<dbReference type="InterPro" id="IPR036388">
    <property type="entry name" value="WH-like_DNA-bd_sf"/>
</dbReference>
<dbReference type="SUPFAM" id="SSF46955">
    <property type="entry name" value="Putative DNA-binding domain"/>
    <property type="match status" value="1"/>
</dbReference>
<evidence type="ECO:0000256" key="1">
    <source>
        <dbReference type="SAM" id="MobiDB-lite"/>
    </source>
</evidence>
<keyword evidence="3" id="KW-1185">Reference proteome</keyword>
<evidence type="ECO:0000313" key="3">
    <source>
        <dbReference type="Proteomes" id="UP000666240"/>
    </source>
</evidence>
<sequence>MADRTNGRLVSQVELAQLCGVKTTTIRVWERKGCPIHSKGSAGKASAYNTADVMRWREEQAALAATGDTNAMDMEEARRRKTAAEAALAEMELAIKRGEYVLVDEVGAVVESEYATIRANFSSMPGDIAGDLEHLQASEIEELLATKVSEILNELSADSEFASEDPAQEGESGGTEAAAEAKRR</sequence>
<reference evidence="2" key="1">
    <citation type="submission" date="2021-03" db="EMBL/GenBank/DDBJ databases">
        <title>Genome sequencing and assembly of Tianweitania sediminis.</title>
        <authorList>
            <person name="Chhetri G."/>
        </authorList>
    </citation>
    <scope>NUCLEOTIDE SEQUENCE</scope>
    <source>
        <strain evidence="2">Z8</strain>
    </source>
</reference>
<name>A0A8J7RP94_9HYPH</name>
<accession>A0A8J7RP94</accession>
<dbReference type="Gene3D" id="1.10.10.10">
    <property type="entry name" value="Winged helix-like DNA-binding domain superfamily/Winged helix DNA-binding domain"/>
    <property type="match status" value="1"/>
</dbReference>
<dbReference type="RefSeq" id="WP_209336695.1">
    <property type="nucleotide sequence ID" value="NZ_JAGIYY010000008.1"/>
</dbReference>
<proteinExistence type="predicted"/>
<dbReference type="AlphaFoldDB" id="A0A8J7RP94"/>
<evidence type="ECO:0000313" key="2">
    <source>
        <dbReference type="EMBL" id="MBP0440676.1"/>
    </source>
</evidence>
<dbReference type="EMBL" id="JAGIYY010000008">
    <property type="protein sequence ID" value="MBP0440676.1"/>
    <property type="molecule type" value="Genomic_DNA"/>
</dbReference>
<gene>
    <name evidence="2" type="ORF">J5Y06_18660</name>
</gene>
<comment type="caution">
    <text evidence="2">The sequence shown here is derived from an EMBL/GenBank/DDBJ whole genome shotgun (WGS) entry which is preliminary data.</text>
</comment>
<feature type="region of interest" description="Disordered" evidence="1">
    <location>
        <begin position="156"/>
        <end position="184"/>
    </location>
</feature>
<dbReference type="Proteomes" id="UP000666240">
    <property type="component" value="Unassembled WGS sequence"/>
</dbReference>
<dbReference type="InterPro" id="IPR009061">
    <property type="entry name" value="DNA-bd_dom_put_sf"/>
</dbReference>
<organism evidence="2 3">
    <name type="scientific">Tianweitania sediminis</name>
    <dbReference type="NCBI Taxonomy" id="1502156"/>
    <lineage>
        <taxon>Bacteria</taxon>
        <taxon>Pseudomonadati</taxon>
        <taxon>Pseudomonadota</taxon>
        <taxon>Alphaproteobacteria</taxon>
        <taxon>Hyphomicrobiales</taxon>
        <taxon>Phyllobacteriaceae</taxon>
        <taxon>Tianweitania</taxon>
    </lineage>
</organism>
<protein>
    <submittedName>
        <fullName evidence="2">Terminase small subunit</fullName>
    </submittedName>
</protein>